<feature type="compositionally biased region" description="Basic and acidic residues" evidence="15">
    <location>
        <begin position="844"/>
        <end position="858"/>
    </location>
</feature>
<feature type="domain" description="Protein kinase" evidence="17">
    <location>
        <begin position="260"/>
        <end position="520"/>
    </location>
</feature>
<evidence type="ECO:0000256" key="2">
    <source>
        <dbReference type="ARBA" id="ARBA00012202"/>
    </source>
</evidence>
<evidence type="ECO:0000256" key="15">
    <source>
        <dbReference type="SAM" id="MobiDB-lite"/>
    </source>
</evidence>
<evidence type="ECO:0000256" key="4">
    <source>
        <dbReference type="ARBA" id="ARBA00022729"/>
    </source>
</evidence>
<dbReference type="GO" id="GO:0005525">
    <property type="term" value="F:GTP binding"/>
    <property type="evidence" value="ECO:0007669"/>
    <property type="project" value="UniProtKB-KW"/>
</dbReference>
<evidence type="ECO:0000256" key="12">
    <source>
        <dbReference type="ARBA" id="ARBA00023293"/>
    </source>
</evidence>
<dbReference type="InterPro" id="IPR029787">
    <property type="entry name" value="Nucleotide_cyclase"/>
</dbReference>
<evidence type="ECO:0000256" key="16">
    <source>
        <dbReference type="SAM" id="Phobius"/>
    </source>
</evidence>
<evidence type="ECO:0000256" key="7">
    <source>
        <dbReference type="ARBA" id="ARBA00023134"/>
    </source>
</evidence>
<dbReference type="FunFam" id="3.30.70.1230:FF:000004">
    <property type="entry name" value="Guanylate cyclase"/>
    <property type="match status" value="1"/>
</dbReference>
<reference evidence="19" key="1">
    <citation type="journal article" date="2023" name="Mol. Biol. Evol.">
        <title>Third-Generation Sequencing Reveals the Adaptive Role of the Epigenome in Three Deep-Sea Polychaetes.</title>
        <authorList>
            <person name="Perez M."/>
            <person name="Aroh O."/>
            <person name="Sun Y."/>
            <person name="Lan Y."/>
            <person name="Juniper S.K."/>
            <person name="Young C.R."/>
            <person name="Angers B."/>
            <person name="Qian P.Y."/>
        </authorList>
    </citation>
    <scope>NUCLEOTIDE SEQUENCE</scope>
    <source>
        <strain evidence="19">P08H-3</strain>
    </source>
</reference>
<dbReference type="InterPro" id="IPR001828">
    <property type="entry name" value="ANF_lig-bd_rcpt"/>
</dbReference>
<protein>
    <recommendedName>
        <fullName evidence="2 14">Guanylate cyclase</fullName>
        <ecNumber evidence="2 14">4.6.1.2</ecNumber>
    </recommendedName>
</protein>
<name>A0AAD9N1S4_9ANNE</name>
<dbReference type="GO" id="GO:0005524">
    <property type="term" value="F:ATP binding"/>
    <property type="evidence" value="ECO:0007669"/>
    <property type="project" value="InterPro"/>
</dbReference>
<evidence type="ECO:0000313" key="20">
    <source>
        <dbReference type="Proteomes" id="UP001208570"/>
    </source>
</evidence>
<dbReference type="InterPro" id="IPR001245">
    <property type="entry name" value="Ser-Thr/Tyr_kinase_cat_dom"/>
</dbReference>
<dbReference type="PRINTS" id="PR00255">
    <property type="entry name" value="NATPEPTIDER"/>
</dbReference>
<dbReference type="GO" id="GO:0004672">
    <property type="term" value="F:protein kinase activity"/>
    <property type="evidence" value="ECO:0007669"/>
    <property type="project" value="InterPro"/>
</dbReference>
<dbReference type="PROSITE" id="PS00452">
    <property type="entry name" value="GUANYLATE_CYCLASE_1"/>
    <property type="match status" value="1"/>
</dbReference>
<dbReference type="GO" id="GO:0007168">
    <property type="term" value="P:receptor guanylyl cyclase signaling pathway"/>
    <property type="evidence" value="ECO:0007669"/>
    <property type="project" value="TreeGrafter"/>
</dbReference>
<keyword evidence="8 16" id="KW-0472">Membrane</keyword>
<comment type="similarity">
    <text evidence="13">Belongs to the adenylyl cyclase class-4/guanylyl cyclase family.</text>
</comment>
<feature type="transmembrane region" description="Helical" evidence="16">
    <location>
        <begin position="157"/>
        <end position="184"/>
    </location>
</feature>
<dbReference type="GO" id="GO:0005886">
    <property type="term" value="C:plasma membrane"/>
    <property type="evidence" value="ECO:0007669"/>
    <property type="project" value="TreeGrafter"/>
</dbReference>
<keyword evidence="3 16" id="KW-0812">Transmembrane</keyword>
<dbReference type="PROSITE" id="PS50011">
    <property type="entry name" value="PROTEIN_KINASE_DOM"/>
    <property type="match status" value="1"/>
</dbReference>
<evidence type="ECO:0000256" key="8">
    <source>
        <dbReference type="ARBA" id="ARBA00023136"/>
    </source>
</evidence>
<evidence type="ECO:0000256" key="6">
    <source>
        <dbReference type="ARBA" id="ARBA00022989"/>
    </source>
</evidence>
<dbReference type="InterPro" id="IPR028082">
    <property type="entry name" value="Peripla_BP_I"/>
</dbReference>
<feature type="domain" description="Guanylate cyclase" evidence="18">
    <location>
        <begin position="650"/>
        <end position="780"/>
    </location>
</feature>
<evidence type="ECO:0000256" key="9">
    <source>
        <dbReference type="ARBA" id="ARBA00023170"/>
    </source>
</evidence>
<evidence type="ECO:0000256" key="10">
    <source>
        <dbReference type="ARBA" id="ARBA00023180"/>
    </source>
</evidence>
<evidence type="ECO:0000256" key="3">
    <source>
        <dbReference type="ARBA" id="ARBA00022692"/>
    </source>
</evidence>
<dbReference type="Pfam" id="PF00211">
    <property type="entry name" value="Guanylate_cyc"/>
    <property type="match status" value="1"/>
</dbReference>
<evidence type="ECO:0000256" key="11">
    <source>
        <dbReference type="ARBA" id="ARBA00023239"/>
    </source>
</evidence>
<comment type="subcellular location">
    <subcellularLocation>
        <location evidence="1">Membrane</location>
        <topology evidence="1">Single-pass type I membrane protein</topology>
    </subcellularLocation>
</comment>
<dbReference type="SUPFAM" id="SSF53822">
    <property type="entry name" value="Periplasmic binding protein-like I"/>
    <property type="match status" value="1"/>
</dbReference>
<dbReference type="InterPro" id="IPR001170">
    <property type="entry name" value="ANPR/GUC"/>
</dbReference>
<dbReference type="GO" id="GO:0001653">
    <property type="term" value="F:peptide receptor activity"/>
    <property type="evidence" value="ECO:0007669"/>
    <property type="project" value="TreeGrafter"/>
</dbReference>
<comment type="catalytic activity">
    <reaction evidence="14">
        <text>GTP = 3',5'-cyclic GMP + diphosphate</text>
        <dbReference type="Rhea" id="RHEA:13665"/>
        <dbReference type="ChEBI" id="CHEBI:33019"/>
        <dbReference type="ChEBI" id="CHEBI:37565"/>
        <dbReference type="ChEBI" id="CHEBI:57746"/>
        <dbReference type="EC" id="4.6.1.2"/>
    </reaction>
</comment>
<dbReference type="Gene3D" id="3.30.70.1230">
    <property type="entry name" value="Nucleotide cyclase"/>
    <property type="match status" value="1"/>
</dbReference>
<dbReference type="SMART" id="SM00044">
    <property type="entry name" value="CYCc"/>
    <property type="match status" value="1"/>
</dbReference>
<dbReference type="GO" id="GO:0004383">
    <property type="term" value="F:guanylate cyclase activity"/>
    <property type="evidence" value="ECO:0007669"/>
    <property type="project" value="UniProtKB-EC"/>
</dbReference>
<dbReference type="CDD" id="cd07302">
    <property type="entry name" value="CHD"/>
    <property type="match status" value="1"/>
</dbReference>
<dbReference type="InterPro" id="IPR001054">
    <property type="entry name" value="A/G_cyclase"/>
</dbReference>
<keyword evidence="4" id="KW-0732">Signal</keyword>
<feature type="region of interest" description="Disordered" evidence="15">
    <location>
        <begin position="844"/>
        <end position="881"/>
    </location>
</feature>
<dbReference type="InterPro" id="IPR018297">
    <property type="entry name" value="A/G_cyclase_CS"/>
</dbReference>
<keyword evidence="11 13" id="KW-0456">Lyase</keyword>
<dbReference type="PANTHER" id="PTHR11920:SF502">
    <property type="entry name" value="GUANYLATE CYCLASE"/>
    <property type="match status" value="1"/>
</dbReference>
<keyword evidence="10" id="KW-0325">Glycoprotein</keyword>
<evidence type="ECO:0000259" key="18">
    <source>
        <dbReference type="PROSITE" id="PS50125"/>
    </source>
</evidence>
<feature type="compositionally biased region" description="Polar residues" evidence="15">
    <location>
        <begin position="870"/>
        <end position="881"/>
    </location>
</feature>
<keyword evidence="5" id="KW-0547">Nucleotide-binding</keyword>
<dbReference type="Gene3D" id="3.40.50.2300">
    <property type="match status" value="1"/>
</dbReference>
<dbReference type="SUPFAM" id="SSF55073">
    <property type="entry name" value="Nucleotide cyclase"/>
    <property type="match status" value="1"/>
</dbReference>
<dbReference type="InterPro" id="IPR011009">
    <property type="entry name" value="Kinase-like_dom_sf"/>
</dbReference>
<keyword evidence="6 16" id="KW-1133">Transmembrane helix</keyword>
<dbReference type="GO" id="GO:0035556">
    <property type="term" value="P:intracellular signal transduction"/>
    <property type="evidence" value="ECO:0007669"/>
    <property type="project" value="InterPro"/>
</dbReference>
<keyword evidence="12 14" id="KW-0141">cGMP biosynthesis</keyword>
<gene>
    <name evidence="19" type="ORF">LSH36_376g01001</name>
</gene>
<keyword evidence="20" id="KW-1185">Reference proteome</keyword>
<accession>A0AAD9N1S4</accession>
<evidence type="ECO:0000256" key="14">
    <source>
        <dbReference type="RuleBase" id="RU003431"/>
    </source>
</evidence>
<dbReference type="Pfam" id="PF07714">
    <property type="entry name" value="PK_Tyr_Ser-Thr"/>
    <property type="match status" value="1"/>
</dbReference>
<dbReference type="SUPFAM" id="SSF56112">
    <property type="entry name" value="Protein kinase-like (PK-like)"/>
    <property type="match status" value="1"/>
</dbReference>
<dbReference type="EMBL" id="JAODUP010000376">
    <property type="protein sequence ID" value="KAK2151074.1"/>
    <property type="molecule type" value="Genomic_DNA"/>
</dbReference>
<dbReference type="Gene3D" id="1.10.510.10">
    <property type="entry name" value="Transferase(Phosphotransferase) domain 1"/>
    <property type="match status" value="1"/>
</dbReference>
<keyword evidence="7" id="KW-0342">GTP-binding</keyword>
<keyword evidence="9" id="KW-0675">Receptor</keyword>
<dbReference type="AlphaFoldDB" id="A0AAD9N1S4"/>
<dbReference type="PANTHER" id="PTHR11920">
    <property type="entry name" value="GUANYLYL CYCLASE"/>
    <property type="match status" value="1"/>
</dbReference>
<evidence type="ECO:0000313" key="19">
    <source>
        <dbReference type="EMBL" id="KAK2151074.1"/>
    </source>
</evidence>
<comment type="caution">
    <text evidence="19">The sequence shown here is derived from an EMBL/GenBank/DDBJ whole genome shotgun (WGS) entry which is preliminary data.</text>
</comment>
<evidence type="ECO:0000259" key="17">
    <source>
        <dbReference type="PROSITE" id="PS50011"/>
    </source>
</evidence>
<dbReference type="InterPro" id="IPR000719">
    <property type="entry name" value="Prot_kinase_dom"/>
</dbReference>
<dbReference type="Proteomes" id="UP001208570">
    <property type="component" value="Unassembled WGS sequence"/>
</dbReference>
<evidence type="ECO:0000256" key="1">
    <source>
        <dbReference type="ARBA" id="ARBA00004479"/>
    </source>
</evidence>
<dbReference type="GO" id="GO:0004016">
    <property type="term" value="F:adenylate cyclase activity"/>
    <property type="evidence" value="ECO:0007669"/>
    <property type="project" value="TreeGrafter"/>
</dbReference>
<sequence>MFFCSIDTNPDPTLPSNQSKIFKMSNYVYGDKYSPFLHDAVILYATALNQTMNIGGDVRAGNIVAEQMRGRSFIGVSGIVVLDENGDRDPDYWITDMAPNGTFIKIAEILNGDGATKIFRKDISPPRWPNGKIGHEFAPPDTPLCGFRNELCETENVASWIITLAVVVSLLAVSAGSGLGVYLYKRGRYEAELLLQTWKVEWEDIESVRTAGAILGGSTPTLISNNLSGHSKASSESNILLPGLAATEVVDISKSSQSRSQATITSGAQVFADIALYKGVVVALKRIKKEHMQVNRAVLIEFSEMKDILHENLNVFVGACIEPPNICILWQYCSKGSLLDVLENDDYKLDSTFKVSFMVDIASGMQYLHSAVIGSHGNLKDSNCLIDCRWSVKVTDYGLSSFLSGQDVQESENEQYKRKLWTPPELLRENFPPPKGTPKGDVYSFAIIAYEIIMRGDPYSFDTMTPRDVVNRVRNGESIPFRPILPETTDLGKPMLDMIRKCWAEDPAARPMFAQIRAILKKMAKGNINIMDKVLKMMEKYAYNLESIVEERTQQLIEEKKKTDKLLYRMLPSTIFYSDTSQWPIESLKSNFHIKPKFFQTEVIKKIPMFDRREIILLDRLLKIIIFKGTVAEQLKAGLFVQPENYDHATVYFSDVVGFSQMASESSPMQIVDFLNDLYSCFDAIIAEHDVYKVETIGDAYMVVSGLPVRNGMRHVAEIANVSLDLLSEVTHFKIRHRPHQQLLLRVGLHSGPVVAGVVGLVMPRYCLFGDTVNMAARMESNGKPLRIHISKATYILLSEGSNEYEMTLRGEMNVKGKGLQMTYWLHGRRGFTKPLPVFDKKEMAKEDKFSSGKEVHTKSPMMHIGDSLPSDNSTELPPVE</sequence>
<proteinExistence type="inferred from homology"/>
<dbReference type="Pfam" id="PF01094">
    <property type="entry name" value="ANF_receptor"/>
    <property type="match status" value="1"/>
</dbReference>
<dbReference type="PROSITE" id="PS50125">
    <property type="entry name" value="GUANYLATE_CYCLASE_2"/>
    <property type="match status" value="1"/>
</dbReference>
<evidence type="ECO:0000256" key="13">
    <source>
        <dbReference type="RuleBase" id="RU000405"/>
    </source>
</evidence>
<organism evidence="19 20">
    <name type="scientific">Paralvinella palmiformis</name>
    <dbReference type="NCBI Taxonomy" id="53620"/>
    <lineage>
        <taxon>Eukaryota</taxon>
        <taxon>Metazoa</taxon>
        <taxon>Spiralia</taxon>
        <taxon>Lophotrochozoa</taxon>
        <taxon>Annelida</taxon>
        <taxon>Polychaeta</taxon>
        <taxon>Sedentaria</taxon>
        <taxon>Canalipalpata</taxon>
        <taxon>Terebellida</taxon>
        <taxon>Terebelliformia</taxon>
        <taxon>Alvinellidae</taxon>
        <taxon>Paralvinella</taxon>
    </lineage>
</organism>
<dbReference type="EC" id="4.6.1.2" evidence="2 14"/>
<dbReference type="InterPro" id="IPR050401">
    <property type="entry name" value="Cyclic_nucleotide_synthase"/>
</dbReference>
<evidence type="ECO:0000256" key="5">
    <source>
        <dbReference type="ARBA" id="ARBA00022741"/>
    </source>
</evidence>